<name>A0A4W5KCY9_9TELE</name>
<dbReference type="GO" id="GO:0003950">
    <property type="term" value="F:NAD+ poly-ADP-ribosyltransferase activity"/>
    <property type="evidence" value="ECO:0007669"/>
    <property type="project" value="TreeGrafter"/>
</dbReference>
<dbReference type="PROSITE" id="PS51996">
    <property type="entry name" value="TR_MART"/>
    <property type="match status" value="1"/>
</dbReference>
<evidence type="ECO:0000256" key="9">
    <source>
        <dbReference type="ARBA" id="ARBA00047597"/>
    </source>
</evidence>
<evidence type="ECO:0000256" key="8">
    <source>
        <dbReference type="ARBA" id="ARBA00023157"/>
    </source>
</evidence>
<evidence type="ECO:0000256" key="2">
    <source>
        <dbReference type="ARBA" id="ARBA00022676"/>
    </source>
</evidence>
<dbReference type="InterPro" id="IPR000768">
    <property type="entry name" value="ART"/>
</dbReference>
<dbReference type="Ensembl" id="ENSHHUT00000015493.1">
    <property type="protein sequence ID" value="ENSHHUP00000014978.1"/>
    <property type="gene ID" value="ENSHHUG00000009295.1"/>
</dbReference>
<dbReference type="GO" id="GO:0016779">
    <property type="term" value="F:nucleotidyltransferase activity"/>
    <property type="evidence" value="ECO:0007669"/>
    <property type="project" value="UniProtKB-KW"/>
</dbReference>
<evidence type="ECO:0000256" key="7">
    <source>
        <dbReference type="ARBA" id="ARBA00023027"/>
    </source>
</evidence>
<accession>A0A4W5KCY9</accession>
<organism evidence="11 12">
    <name type="scientific">Hucho hucho</name>
    <name type="common">huchen</name>
    <dbReference type="NCBI Taxonomy" id="62062"/>
    <lineage>
        <taxon>Eukaryota</taxon>
        <taxon>Metazoa</taxon>
        <taxon>Chordata</taxon>
        <taxon>Craniata</taxon>
        <taxon>Vertebrata</taxon>
        <taxon>Euteleostomi</taxon>
        <taxon>Actinopterygii</taxon>
        <taxon>Neopterygii</taxon>
        <taxon>Teleostei</taxon>
        <taxon>Protacanthopterygii</taxon>
        <taxon>Salmoniformes</taxon>
        <taxon>Salmonidae</taxon>
        <taxon>Salmoninae</taxon>
        <taxon>Hucho</taxon>
    </lineage>
</organism>
<evidence type="ECO:0000256" key="4">
    <source>
        <dbReference type="ARBA" id="ARBA00022695"/>
    </source>
</evidence>
<evidence type="ECO:0000256" key="5">
    <source>
        <dbReference type="ARBA" id="ARBA00022729"/>
    </source>
</evidence>
<evidence type="ECO:0000256" key="6">
    <source>
        <dbReference type="ARBA" id="ARBA00022857"/>
    </source>
</evidence>
<sequence>MGKTCVVVVIIFFVAVASALTLGLYFGRIFTMKPDPQMNTFPLDIAPKSIDDQYNGCSDYMHNEVSNVYLPNEKKTNSDFNNAWNEARENAKPSIHGLQKVHSMAIYVYTNEKPKIYPDFNRQVRESRSIYGTTFQYHSLHFYLTEAIKMLNRSHTSCRTTYRRTNVTFDQDVVNKTIRFGTFTSSTLDRVIGKDSFGGKSCFETSTCFGADISNYSRYPEEREVLIPPYEVFTVTNIQTNSTEKNLWCEVVYTLVSAGVQSDLNCKLQNGAKSNMRSSFSAFNCTSGKGYITLYIILIITVYH</sequence>
<dbReference type="InterPro" id="IPR050999">
    <property type="entry name" value="ADP-ribosyltransferase_ARG"/>
</dbReference>
<keyword evidence="7 10" id="KW-0520">NAD</keyword>
<dbReference type="GO" id="GO:0106274">
    <property type="term" value="F:NAD+-protein-arginine ADP-ribosyltransferase activity"/>
    <property type="evidence" value="ECO:0007669"/>
    <property type="project" value="UniProtKB-EC"/>
</dbReference>
<protein>
    <recommendedName>
        <fullName evidence="10">NAD(P)(+)--arginine ADP-ribosyltransferase</fullName>
        <ecNumber evidence="10">2.4.2.31</ecNumber>
    </recommendedName>
    <alternativeName>
        <fullName evidence="10">Mono(ADP-ribosyl)transferase</fullName>
    </alternativeName>
</protein>
<dbReference type="Pfam" id="PF01129">
    <property type="entry name" value="ART"/>
    <property type="match status" value="1"/>
</dbReference>
<keyword evidence="4" id="KW-0548">Nucleotidyltransferase</keyword>
<evidence type="ECO:0000256" key="3">
    <source>
        <dbReference type="ARBA" id="ARBA00022679"/>
    </source>
</evidence>
<comment type="catalytic activity">
    <reaction evidence="9 10">
        <text>L-arginyl-[protein] + NAD(+) = N(omega)-(ADP-D-ribosyl)-L-arginyl-[protein] + nicotinamide + H(+)</text>
        <dbReference type="Rhea" id="RHEA:19149"/>
        <dbReference type="Rhea" id="RHEA-COMP:10532"/>
        <dbReference type="Rhea" id="RHEA-COMP:15087"/>
        <dbReference type="ChEBI" id="CHEBI:15378"/>
        <dbReference type="ChEBI" id="CHEBI:17154"/>
        <dbReference type="ChEBI" id="CHEBI:29965"/>
        <dbReference type="ChEBI" id="CHEBI:57540"/>
        <dbReference type="ChEBI" id="CHEBI:142554"/>
        <dbReference type="EC" id="2.4.2.31"/>
    </reaction>
</comment>
<dbReference type="SUPFAM" id="SSF56399">
    <property type="entry name" value="ADP-ribosylation"/>
    <property type="match status" value="1"/>
</dbReference>
<dbReference type="Proteomes" id="UP000314982">
    <property type="component" value="Unassembled WGS sequence"/>
</dbReference>
<keyword evidence="12" id="KW-1185">Reference proteome</keyword>
<reference evidence="11" key="2">
    <citation type="submission" date="2025-08" db="UniProtKB">
        <authorList>
            <consortium name="Ensembl"/>
        </authorList>
    </citation>
    <scope>IDENTIFICATION</scope>
</reference>
<dbReference type="PANTHER" id="PTHR10339">
    <property type="entry name" value="ADP-RIBOSYLTRANSFERASE"/>
    <property type="match status" value="1"/>
</dbReference>
<dbReference type="PRINTS" id="PR00970">
    <property type="entry name" value="RIBTRNSFRASE"/>
</dbReference>
<keyword evidence="8" id="KW-1015">Disulfide bond</keyword>
<evidence type="ECO:0000256" key="1">
    <source>
        <dbReference type="ARBA" id="ARBA00009558"/>
    </source>
</evidence>
<proteinExistence type="inferred from homology"/>
<evidence type="ECO:0000313" key="12">
    <source>
        <dbReference type="Proteomes" id="UP000314982"/>
    </source>
</evidence>
<keyword evidence="2 10" id="KW-0328">Glycosyltransferase</keyword>
<dbReference type="EC" id="2.4.2.31" evidence="10"/>
<dbReference type="PANTHER" id="PTHR10339:SF27">
    <property type="entry name" value="NAD(P)(+)--ARGININE ADP-RIBOSYLTRANSFERASE"/>
    <property type="match status" value="1"/>
</dbReference>
<evidence type="ECO:0000313" key="11">
    <source>
        <dbReference type="Ensembl" id="ENSHHUP00000014978.1"/>
    </source>
</evidence>
<keyword evidence="5" id="KW-0732">Signal</keyword>
<keyword evidence="3 10" id="KW-0808">Transferase</keyword>
<evidence type="ECO:0000256" key="10">
    <source>
        <dbReference type="RuleBase" id="RU361228"/>
    </source>
</evidence>
<reference evidence="12" key="1">
    <citation type="submission" date="2018-06" db="EMBL/GenBank/DDBJ databases">
        <title>Genome assembly of Danube salmon.</title>
        <authorList>
            <person name="Macqueen D.J."/>
            <person name="Gundappa M.K."/>
        </authorList>
    </citation>
    <scope>NUCLEOTIDE SEQUENCE [LARGE SCALE GENOMIC DNA]</scope>
</reference>
<dbReference type="Gene3D" id="3.90.176.10">
    <property type="entry name" value="Toxin ADP-ribosyltransferase, Chain A, domain 1"/>
    <property type="match status" value="1"/>
</dbReference>
<reference evidence="11" key="3">
    <citation type="submission" date="2025-09" db="UniProtKB">
        <authorList>
            <consortium name="Ensembl"/>
        </authorList>
    </citation>
    <scope>IDENTIFICATION</scope>
</reference>
<dbReference type="AlphaFoldDB" id="A0A4W5KCY9"/>
<dbReference type="FunFam" id="3.90.176.10:FF:000001">
    <property type="entry name" value="NAD(P)(+)--arginine ADP-ribosyltransferase"/>
    <property type="match status" value="1"/>
</dbReference>
<keyword evidence="6 10" id="KW-0521">NADP</keyword>
<dbReference type="GeneTree" id="ENSGT01030000234601"/>
<comment type="similarity">
    <text evidence="1 10">Belongs to the Arg-specific ADP-ribosyltransferase family.</text>
</comment>